<comment type="caution">
    <text evidence="2">The sequence shown here is derived from an EMBL/GenBank/DDBJ whole genome shotgun (WGS) entry which is preliminary data.</text>
</comment>
<dbReference type="STRING" id="1802202.A2730_00315"/>
<reference evidence="2 3" key="1">
    <citation type="journal article" date="2016" name="Nat. Commun.">
        <title>Thousands of microbial genomes shed light on interconnected biogeochemical processes in an aquifer system.</title>
        <authorList>
            <person name="Anantharaman K."/>
            <person name="Brown C.T."/>
            <person name="Hug L.A."/>
            <person name="Sharon I."/>
            <person name="Castelle C.J."/>
            <person name="Probst A.J."/>
            <person name="Thomas B.C."/>
            <person name="Singh A."/>
            <person name="Wilkins M.J."/>
            <person name="Karaoz U."/>
            <person name="Brodie E.L."/>
            <person name="Williams K.H."/>
            <person name="Hubbard S.S."/>
            <person name="Banfield J.F."/>
        </authorList>
    </citation>
    <scope>NUCLEOTIDE SEQUENCE [LARGE SCALE GENOMIC DNA]</scope>
</reference>
<dbReference type="AlphaFoldDB" id="A0A1G2HMG2"/>
<dbReference type="EMBL" id="MHOO01000011">
    <property type="protein sequence ID" value="OGZ63722.1"/>
    <property type="molecule type" value="Genomic_DNA"/>
</dbReference>
<gene>
    <name evidence="2" type="ORF">A2730_00315</name>
</gene>
<evidence type="ECO:0000313" key="3">
    <source>
        <dbReference type="Proteomes" id="UP000176855"/>
    </source>
</evidence>
<accession>A0A1G2HMG2</accession>
<sequence>MEKINNQRIVFNLPEDTTIVEVIDEILKNNGLEENNKEFINKLKQEKEPKFSVAKDAAITLAQKKIPEKKLIELLAKHLETSKENAEKIVRDIKQKLIPYAKKVPTEEPLKKKEIIQAESQKSPLPYSKKIETANVEENAEKLQKARTVIQQKEESKGPDSYRETLD</sequence>
<feature type="region of interest" description="Disordered" evidence="1">
    <location>
        <begin position="141"/>
        <end position="167"/>
    </location>
</feature>
<protein>
    <submittedName>
        <fullName evidence="2">Uncharacterized protein</fullName>
    </submittedName>
</protein>
<evidence type="ECO:0000313" key="2">
    <source>
        <dbReference type="EMBL" id="OGZ63722.1"/>
    </source>
</evidence>
<organism evidence="2 3">
    <name type="scientific">Candidatus Staskawiczbacteria bacterium RIFCSPHIGHO2_01_FULL_39_25</name>
    <dbReference type="NCBI Taxonomy" id="1802202"/>
    <lineage>
        <taxon>Bacteria</taxon>
        <taxon>Candidatus Staskawicziibacteriota</taxon>
    </lineage>
</organism>
<evidence type="ECO:0000256" key="1">
    <source>
        <dbReference type="SAM" id="MobiDB-lite"/>
    </source>
</evidence>
<name>A0A1G2HMG2_9BACT</name>
<dbReference type="Proteomes" id="UP000176855">
    <property type="component" value="Unassembled WGS sequence"/>
</dbReference>
<feature type="compositionally biased region" description="Basic and acidic residues" evidence="1">
    <location>
        <begin position="152"/>
        <end position="167"/>
    </location>
</feature>
<proteinExistence type="predicted"/>